<protein>
    <recommendedName>
        <fullName evidence="7">V-type ATP synthase subunit H</fullName>
    </recommendedName>
</protein>
<evidence type="ECO:0000313" key="6">
    <source>
        <dbReference type="Proteomes" id="UP000662904"/>
    </source>
</evidence>
<evidence type="ECO:0000313" key="5">
    <source>
        <dbReference type="EMBL" id="QSQ09063.1"/>
    </source>
</evidence>
<feature type="region of interest" description="Disordered" evidence="4">
    <location>
        <begin position="50"/>
        <end position="69"/>
    </location>
</feature>
<evidence type="ECO:0000256" key="2">
    <source>
        <dbReference type="ARBA" id="ARBA00022781"/>
    </source>
</evidence>
<dbReference type="RefSeq" id="WP_206709255.1">
    <property type="nucleotide sequence ID" value="NZ_CP059066.1"/>
</dbReference>
<keyword evidence="2" id="KW-0375">Hydrogen ion transport</keyword>
<evidence type="ECO:0008006" key="7">
    <source>
        <dbReference type="Google" id="ProtNLM"/>
    </source>
</evidence>
<dbReference type="InterPro" id="IPR005124">
    <property type="entry name" value="V-ATPase_G"/>
</dbReference>
<reference evidence="5" key="1">
    <citation type="submission" date="2020-07" db="EMBL/GenBank/DDBJ databases">
        <title>Koleobacter methoxysyntrophicus gen. nov., sp. nov., a novel anaerobic bacterium isolated from deep subsurface oil field and proposal of Koleobacterales ord. nov. in the phylum Firmicutes.</title>
        <authorList>
            <person name="Sakamoto S."/>
            <person name="Tamaki H."/>
        </authorList>
    </citation>
    <scope>NUCLEOTIDE SEQUENCE</scope>
    <source>
        <strain evidence="5">NRmbB1</strain>
    </source>
</reference>
<sequence>MTIEEIKAVKEAEKEAEKIRIDAQKRAAQIIKEAKNKAEELIEQAIKEAEHEGTNMVRDAEESSSKEVDNIKKEYEQKYKVMEEQALKNMDKAVNFIMERIVTTNGKS</sequence>
<dbReference type="KEGG" id="kme:H0A61_01422"/>
<dbReference type="Pfam" id="PF03179">
    <property type="entry name" value="V-ATPase_G"/>
    <property type="match status" value="1"/>
</dbReference>
<proteinExistence type="predicted"/>
<dbReference type="AlphaFoldDB" id="A0A8A0RLD9"/>
<gene>
    <name evidence="5" type="ORF">H0A61_01422</name>
</gene>
<keyword evidence="6" id="KW-1185">Reference proteome</keyword>
<organism evidence="5 6">
    <name type="scientific">Koleobacter methoxysyntrophicus</name>
    <dbReference type="NCBI Taxonomy" id="2751313"/>
    <lineage>
        <taxon>Bacteria</taxon>
        <taxon>Bacillati</taxon>
        <taxon>Bacillota</taxon>
        <taxon>Clostridia</taxon>
        <taxon>Koleobacterales</taxon>
        <taxon>Koleobacteraceae</taxon>
        <taxon>Koleobacter</taxon>
    </lineage>
</organism>
<name>A0A8A0RLD9_9FIRM</name>
<evidence type="ECO:0000256" key="1">
    <source>
        <dbReference type="ARBA" id="ARBA00022448"/>
    </source>
</evidence>
<dbReference type="Proteomes" id="UP000662904">
    <property type="component" value="Chromosome"/>
</dbReference>
<accession>A0A8A0RLD9</accession>
<keyword evidence="1" id="KW-0813">Transport</keyword>
<evidence type="ECO:0000256" key="3">
    <source>
        <dbReference type="ARBA" id="ARBA00023065"/>
    </source>
</evidence>
<dbReference type="GO" id="GO:0046961">
    <property type="term" value="F:proton-transporting ATPase activity, rotational mechanism"/>
    <property type="evidence" value="ECO:0007669"/>
    <property type="project" value="InterPro"/>
</dbReference>
<keyword evidence="3" id="KW-0406">Ion transport</keyword>
<evidence type="ECO:0000256" key="4">
    <source>
        <dbReference type="SAM" id="MobiDB-lite"/>
    </source>
</evidence>
<dbReference type="Gene3D" id="1.20.5.2950">
    <property type="match status" value="1"/>
</dbReference>
<dbReference type="GO" id="GO:0016471">
    <property type="term" value="C:vacuolar proton-transporting V-type ATPase complex"/>
    <property type="evidence" value="ECO:0007669"/>
    <property type="project" value="InterPro"/>
</dbReference>
<dbReference type="EMBL" id="CP059066">
    <property type="protein sequence ID" value="QSQ09063.1"/>
    <property type="molecule type" value="Genomic_DNA"/>
</dbReference>